<dbReference type="InterPro" id="IPR032269">
    <property type="entry name" value="DUF4833"/>
</dbReference>
<dbReference type="Proteomes" id="UP000019132">
    <property type="component" value="Unassembled WGS sequence"/>
</dbReference>
<feature type="region of interest" description="Disordered" evidence="1">
    <location>
        <begin position="81"/>
        <end position="119"/>
    </location>
</feature>
<evidence type="ECO:0000313" key="3">
    <source>
        <dbReference type="EnsemblProtists" id="PYU1_T014115"/>
    </source>
</evidence>
<reference evidence="4" key="1">
    <citation type="journal article" date="2010" name="Genome Biol.">
        <title>Genome sequence of the necrotrophic plant pathogen Pythium ultimum reveals original pathogenicity mechanisms and effector repertoire.</title>
        <authorList>
            <person name="Levesque C.A."/>
            <person name="Brouwer H."/>
            <person name="Cano L."/>
            <person name="Hamilton J.P."/>
            <person name="Holt C."/>
            <person name="Huitema E."/>
            <person name="Raffaele S."/>
            <person name="Robideau G.P."/>
            <person name="Thines M."/>
            <person name="Win J."/>
            <person name="Zerillo M.M."/>
            <person name="Beakes G.W."/>
            <person name="Boore J.L."/>
            <person name="Busam D."/>
            <person name="Dumas B."/>
            <person name="Ferriera S."/>
            <person name="Fuerstenberg S.I."/>
            <person name="Gachon C.M."/>
            <person name="Gaulin E."/>
            <person name="Govers F."/>
            <person name="Grenville-Briggs L."/>
            <person name="Horner N."/>
            <person name="Hostetler J."/>
            <person name="Jiang R.H."/>
            <person name="Johnson J."/>
            <person name="Krajaejun T."/>
            <person name="Lin H."/>
            <person name="Meijer H.J."/>
            <person name="Moore B."/>
            <person name="Morris P."/>
            <person name="Phuntmart V."/>
            <person name="Puiu D."/>
            <person name="Shetty J."/>
            <person name="Stajich J.E."/>
            <person name="Tripathy S."/>
            <person name="Wawra S."/>
            <person name="van West P."/>
            <person name="Whitty B.R."/>
            <person name="Coutinho P.M."/>
            <person name="Henrissat B."/>
            <person name="Martin F."/>
            <person name="Thomas P.D."/>
            <person name="Tyler B.M."/>
            <person name="De Vries R.P."/>
            <person name="Kamoun S."/>
            <person name="Yandell M."/>
            <person name="Tisserat N."/>
            <person name="Buell C.R."/>
        </authorList>
    </citation>
    <scope>NUCLEOTIDE SEQUENCE</scope>
    <source>
        <strain evidence="4">DAOM:BR144</strain>
    </source>
</reference>
<proteinExistence type="predicted"/>
<reference evidence="4" key="2">
    <citation type="submission" date="2010-04" db="EMBL/GenBank/DDBJ databases">
        <authorList>
            <person name="Buell R."/>
            <person name="Hamilton J."/>
            <person name="Hostetler J."/>
        </authorList>
    </citation>
    <scope>NUCLEOTIDE SEQUENCE [LARGE SCALE GENOMIC DNA]</scope>
    <source>
        <strain evidence="4">DAOM:BR144</strain>
    </source>
</reference>
<evidence type="ECO:0000256" key="1">
    <source>
        <dbReference type="SAM" id="MobiDB-lite"/>
    </source>
</evidence>
<dbReference type="eggNOG" id="ENOG502R7VQ">
    <property type="taxonomic scope" value="Eukaryota"/>
</dbReference>
<feature type="domain" description="DUF4833" evidence="2">
    <location>
        <begin position="157"/>
        <end position="295"/>
    </location>
</feature>
<evidence type="ECO:0000259" key="2">
    <source>
        <dbReference type="Pfam" id="PF16117"/>
    </source>
</evidence>
<dbReference type="EnsemblProtists" id="PYU1_T014115">
    <property type="protein sequence ID" value="PYU1_T014115"/>
    <property type="gene ID" value="PYU1_G014085"/>
</dbReference>
<feature type="compositionally biased region" description="Basic residues" evidence="1">
    <location>
        <begin position="88"/>
        <end position="98"/>
    </location>
</feature>
<protein>
    <recommendedName>
        <fullName evidence="2">DUF4833 domain-containing protein</fullName>
    </recommendedName>
</protein>
<dbReference type="HOGENOM" id="CLU_861861_0_0_1"/>
<evidence type="ECO:0000313" key="4">
    <source>
        <dbReference type="Proteomes" id="UP000019132"/>
    </source>
</evidence>
<dbReference type="OMA" id="WLWGNET"/>
<dbReference type="EMBL" id="GL376563">
    <property type="status" value="NOT_ANNOTATED_CDS"/>
    <property type="molecule type" value="Genomic_DNA"/>
</dbReference>
<reference evidence="3" key="3">
    <citation type="submission" date="2015-02" db="UniProtKB">
        <authorList>
            <consortium name="EnsemblProtists"/>
        </authorList>
    </citation>
    <scope>IDENTIFICATION</scope>
    <source>
        <strain evidence="3">DAOM BR144</strain>
    </source>
</reference>
<dbReference type="AlphaFoldDB" id="K3XA66"/>
<dbReference type="VEuPathDB" id="FungiDB:PYU1_G014085"/>
<dbReference type="Pfam" id="PF16117">
    <property type="entry name" value="DUF4833"/>
    <property type="match status" value="1"/>
</dbReference>
<keyword evidence="4" id="KW-1185">Reference proteome</keyword>
<organism evidence="3 4">
    <name type="scientific">Globisporangium ultimum (strain ATCC 200006 / CBS 805.95 / DAOM BR144)</name>
    <name type="common">Pythium ultimum</name>
    <dbReference type="NCBI Taxonomy" id="431595"/>
    <lineage>
        <taxon>Eukaryota</taxon>
        <taxon>Sar</taxon>
        <taxon>Stramenopiles</taxon>
        <taxon>Oomycota</taxon>
        <taxon>Peronosporomycetes</taxon>
        <taxon>Pythiales</taxon>
        <taxon>Pythiaceae</taxon>
        <taxon>Globisporangium</taxon>
    </lineage>
</organism>
<dbReference type="InParanoid" id="K3XA66"/>
<name>K3XA66_GLOUD</name>
<sequence length="299" mass="33403">MSWLWGNETTEQAQIVVSALQSELDERETKIQALEAALRREQQDFQQLLQTEIRELEAKKSTIAQELQDVDALIKEKQKLLSKADPNRKKKAAQKVKKASSTASSEGGEKKKKKAAANGAHVVAATTAVAAKSSTMTKLPMDEHLRKVAKVEPNVAFIIQRSTNSNTVVYAAQVKAKKLDPTKPLDVYWIMYEKDGAPREDLNMIERNTAYGVTTTPHATNKEQYMVTLSSLKDRECVLLVDEHGNVQTRTVISGKKDVVLRRVFVRMTTGWVPSVEYIELFGVDPATGAEVYEKKSNK</sequence>
<accession>K3XA66</accession>